<evidence type="ECO:0000313" key="1">
    <source>
        <dbReference type="EMBL" id="CAG7905780.1"/>
    </source>
</evidence>
<proteinExistence type="predicted"/>
<dbReference type="Gramene" id="A04p06810.2_BraZ1">
    <property type="protein sequence ID" value="A04p06810.2_BraZ1.CDS.1"/>
    <property type="gene ID" value="A04g06810.2_BraZ1"/>
</dbReference>
<protein>
    <submittedName>
        <fullName evidence="1">Uncharacterized protein</fullName>
    </submittedName>
</protein>
<evidence type="ECO:0000313" key="2">
    <source>
        <dbReference type="EMBL" id="VDD11164.1"/>
    </source>
</evidence>
<organism evidence="2">
    <name type="scientific">Brassica campestris</name>
    <name type="common">Field mustard</name>
    <dbReference type="NCBI Taxonomy" id="3711"/>
    <lineage>
        <taxon>Eukaryota</taxon>
        <taxon>Viridiplantae</taxon>
        <taxon>Streptophyta</taxon>
        <taxon>Embryophyta</taxon>
        <taxon>Tracheophyta</taxon>
        <taxon>Spermatophyta</taxon>
        <taxon>Magnoliopsida</taxon>
        <taxon>eudicotyledons</taxon>
        <taxon>Gunneridae</taxon>
        <taxon>Pentapetalae</taxon>
        <taxon>rosids</taxon>
        <taxon>malvids</taxon>
        <taxon>Brassicales</taxon>
        <taxon>Brassicaceae</taxon>
        <taxon>Brassiceae</taxon>
        <taxon>Brassica</taxon>
    </lineage>
</organism>
<sequence length="43" mass="5070">MLKYDFSSGLLRLWIQCDENTFLRCCLLQGAPQHRRNCTGMHL</sequence>
<dbReference type="AlphaFoldDB" id="A0A3P6CDR6"/>
<dbReference type="EMBL" id="LR031576">
    <property type="protein sequence ID" value="VDD11164.1"/>
    <property type="molecule type" value="Genomic_DNA"/>
</dbReference>
<gene>
    <name evidence="2" type="ORF">BRAA04T16325Z</name>
    <name evidence="1" type="ORF">BRAPAZ1V2_A04P06810.2</name>
</gene>
<dbReference type="Proteomes" id="UP000694005">
    <property type="component" value="Chromosome A04"/>
</dbReference>
<reference evidence="2" key="1">
    <citation type="submission" date="2018-11" db="EMBL/GenBank/DDBJ databases">
        <authorList>
            <consortium name="Genoscope - CEA"/>
            <person name="William W."/>
        </authorList>
    </citation>
    <scope>NUCLEOTIDE SEQUENCE</scope>
</reference>
<dbReference type="EMBL" id="LS974620">
    <property type="protein sequence ID" value="CAG7905780.1"/>
    <property type="molecule type" value="Genomic_DNA"/>
</dbReference>
<accession>A0A3P6CDR6</accession>
<name>A0A3P6CDR6_BRACM</name>